<dbReference type="Pfam" id="PF00777">
    <property type="entry name" value="Glyco_transf_29"/>
    <property type="match status" value="1"/>
</dbReference>
<dbReference type="Gene3D" id="3.90.1480.20">
    <property type="entry name" value="Glycosyl transferase family 29"/>
    <property type="match status" value="1"/>
</dbReference>
<evidence type="ECO:0000256" key="1">
    <source>
        <dbReference type="ARBA" id="ARBA00004323"/>
    </source>
</evidence>
<keyword evidence="4" id="KW-0808">Transferase</keyword>
<protein>
    <submittedName>
        <fullName evidence="11">Beta-1,6-galactosyltransferase GALT29A-like protein</fullName>
    </submittedName>
</protein>
<dbReference type="Proteomes" id="UP001151760">
    <property type="component" value="Unassembled WGS sequence"/>
</dbReference>
<keyword evidence="7" id="KW-1133">Transmembrane helix</keyword>
<evidence type="ECO:0000256" key="6">
    <source>
        <dbReference type="ARBA" id="ARBA00022968"/>
    </source>
</evidence>
<dbReference type="PANTHER" id="PTHR46779">
    <property type="entry name" value="BETA-1,6-GALACTOSYLTRANSFERASE GALT29A"/>
    <property type="match status" value="1"/>
</dbReference>
<evidence type="ECO:0000256" key="3">
    <source>
        <dbReference type="ARBA" id="ARBA00022676"/>
    </source>
</evidence>
<evidence type="ECO:0000256" key="10">
    <source>
        <dbReference type="ARBA" id="ARBA00023180"/>
    </source>
</evidence>
<dbReference type="InterPro" id="IPR038578">
    <property type="entry name" value="GT29-like_sf"/>
</dbReference>
<proteinExistence type="inferred from homology"/>
<evidence type="ECO:0000313" key="12">
    <source>
        <dbReference type="Proteomes" id="UP001151760"/>
    </source>
</evidence>
<organism evidence="11 12">
    <name type="scientific">Tanacetum coccineum</name>
    <dbReference type="NCBI Taxonomy" id="301880"/>
    <lineage>
        <taxon>Eukaryota</taxon>
        <taxon>Viridiplantae</taxon>
        <taxon>Streptophyta</taxon>
        <taxon>Embryophyta</taxon>
        <taxon>Tracheophyta</taxon>
        <taxon>Spermatophyta</taxon>
        <taxon>Magnoliopsida</taxon>
        <taxon>eudicotyledons</taxon>
        <taxon>Gunneridae</taxon>
        <taxon>Pentapetalae</taxon>
        <taxon>asterids</taxon>
        <taxon>campanulids</taxon>
        <taxon>Asterales</taxon>
        <taxon>Asteraceae</taxon>
        <taxon>Asteroideae</taxon>
        <taxon>Anthemideae</taxon>
        <taxon>Anthemidinae</taxon>
        <taxon>Tanacetum</taxon>
    </lineage>
</organism>
<comment type="subcellular location">
    <subcellularLocation>
        <location evidence="1">Golgi apparatus membrane</location>
        <topology evidence="1">Single-pass type II membrane protein</topology>
    </subcellularLocation>
</comment>
<dbReference type="CDD" id="cd19952">
    <property type="entry name" value="GT29"/>
    <property type="match status" value="1"/>
</dbReference>
<comment type="caution">
    <text evidence="11">The sequence shown here is derived from an EMBL/GenBank/DDBJ whole genome shotgun (WGS) entry which is preliminary data.</text>
</comment>
<sequence length="354" mass="41079">MKRSVRMLFSIFFGFSVIALCFLKYYPGASQDQFISRTQKPSPVFNTTLLTFAAFDLADYSLRRDVEKLLDDDFGSAIDKDNRHHLELRSPEFNRLRLESKRYLQEWWDHRQFNSEVMLNMVRLLDYRRKYKTCAVVGNSGILLQSNQGEAIDSHEFVVRINNARVIGFERFVGSKTNISFTRTDIPNLCSDEKGCICHPYGKLVPVMMYISKPVHFLDYVFCNSLHKGSLMIIDPQLDVLCARIVKYYSVKRFVKESGKSFEAWSGTHWGSEFHYSSGMQAVMLALGLCENVSIFGFGKSDSAKHHYHNNQKNETSLHDYQAEYDLYEDLVKSPENVPFVSDKFKFPPVIMYR</sequence>
<keyword evidence="5" id="KW-0812">Transmembrane</keyword>
<evidence type="ECO:0000256" key="5">
    <source>
        <dbReference type="ARBA" id="ARBA00022692"/>
    </source>
</evidence>
<dbReference type="InterPro" id="IPR001675">
    <property type="entry name" value="Glyco_trans_29"/>
</dbReference>
<keyword evidence="3" id="KW-0328">Glycosyltransferase</keyword>
<evidence type="ECO:0000256" key="2">
    <source>
        <dbReference type="ARBA" id="ARBA00006003"/>
    </source>
</evidence>
<keyword evidence="6" id="KW-0735">Signal-anchor</keyword>
<keyword evidence="12" id="KW-1185">Reference proteome</keyword>
<dbReference type="PANTHER" id="PTHR46779:SF6">
    <property type="entry name" value="GLYCOSYL TRANSFERASE FAMILY 29-RELATED"/>
    <property type="match status" value="1"/>
</dbReference>
<gene>
    <name evidence="11" type="ORF">Tco_0955881</name>
</gene>
<evidence type="ECO:0000256" key="8">
    <source>
        <dbReference type="ARBA" id="ARBA00023034"/>
    </source>
</evidence>
<reference evidence="11" key="2">
    <citation type="submission" date="2022-01" db="EMBL/GenBank/DDBJ databases">
        <authorList>
            <person name="Yamashiro T."/>
            <person name="Shiraishi A."/>
            <person name="Satake H."/>
            <person name="Nakayama K."/>
        </authorList>
    </citation>
    <scope>NUCLEOTIDE SEQUENCE</scope>
</reference>
<name>A0ABQ5E8H9_9ASTR</name>
<reference evidence="11" key="1">
    <citation type="journal article" date="2022" name="Int. J. Mol. Sci.">
        <title>Draft Genome of Tanacetum Coccineum: Genomic Comparison of Closely Related Tanacetum-Family Plants.</title>
        <authorList>
            <person name="Yamashiro T."/>
            <person name="Shiraishi A."/>
            <person name="Nakayama K."/>
            <person name="Satake H."/>
        </authorList>
    </citation>
    <scope>NUCLEOTIDE SEQUENCE</scope>
</reference>
<keyword evidence="9" id="KW-0472">Membrane</keyword>
<comment type="similarity">
    <text evidence="2">Belongs to the glycosyltransferase 29 family.</text>
</comment>
<accession>A0ABQ5E8H9</accession>
<keyword evidence="8" id="KW-0333">Golgi apparatus</keyword>
<evidence type="ECO:0000256" key="4">
    <source>
        <dbReference type="ARBA" id="ARBA00022679"/>
    </source>
</evidence>
<dbReference type="EMBL" id="BQNB010016045">
    <property type="protein sequence ID" value="GJT47166.1"/>
    <property type="molecule type" value="Genomic_DNA"/>
</dbReference>
<keyword evidence="10" id="KW-0325">Glycoprotein</keyword>
<evidence type="ECO:0000313" key="11">
    <source>
        <dbReference type="EMBL" id="GJT47166.1"/>
    </source>
</evidence>
<evidence type="ECO:0000256" key="9">
    <source>
        <dbReference type="ARBA" id="ARBA00023136"/>
    </source>
</evidence>
<evidence type="ECO:0000256" key="7">
    <source>
        <dbReference type="ARBA" id="ARBA00022989"/>
    </source>
</evidence>